<evidence type="ECO:0008006" key="2">
    <source>
        <dbReference type="Google" id="ProtNLM"/>
    </source>
</evidence>
<reference evidence="1" key="1">
    <citation type="submission" date="2020-01" db="EMBL/GenBank/DDBJ databases">
        <authorList>
            <person name="Meier V. D."/>
            <person name="Meier V D."/>
        </authorList>
    </citation>
    <scope>NUCLEOTIDE SEQUENCE</scope>
    <source>
        <strain evidence="1">HLG_WM_MAG_10</strain>
    </source>
</reference>
<dbReference type="InterPro" id="IPR014867">
    <property type="entry name" value="Spore_coat_CotH_CotH2/3/7"/>
</dbReference>
<gene>
    <name evidence="1" type="ORF">HELGO_WM37015</name>
</gene>
<dbReference type="AlphaFoldDB" id="A0A6S6T133"/>
<accession>A0A6S6T133</accession>
<evidence type="ECO:0000313" key="1">
    <source>
        <dbReference type="EMBL" id="CAA6810367.1"/>
    </source>
</evidence>
<organism evidence="1">
    <name type="scientific">uncultured Aureispira sp</name>
    <dbReference type="NCBI Taxonomy" id="1331704"/>
    <lineage>
        <taxon>Bacteria</taxon>
        <taxon>Pseudomonadati</taxon>
        <taxon>Bacteroidota</taxon>
        <taxon>Saprospiria</taxon>
        <taxon>Saprospirales</taxon>
        <taxon>Saprospiraceae</taxon>
        <taxon>Aureispira</taxon>
        <taxon>environmental samples</taxon>
    </lineage>
</organism>
<protein>
    <recommendedName>
        <fullName evidence="2">Spore coat protein CotH</fullName>
    </recommendedName>
</protein>
<sequence length="497" mass="57393">MKQINLGTLLVFIFYAQSCYKEAVVFDALPNNELELALILELNDKDCFFDQASNRLRYAIGADSIQNFTPYVRFQDYSEVAINHIPLTNNSLNNLGNIRLNETYTVQITTKGMVKELTLSFTNLPMVQIVTPNQIIDEPQKLARFTINYSADSSNTMTSFVGIDFRGGSAQFNPKKSYGFSFLKTMDLGSKTSKALLGWEPKEDWILDALYNDGSRLRNKISFEIWHAMNPLQHQAIQSKWVELYVNNDCQGLYCLNEQMNAEQLNLTDSEAVLYKATAWGDGATTFEYLSSAAPLFVDVWDGWEQKYPKPKDRIHWQPLYELRDLIVHKSALEFVRDIEEQIDLAIFMEYYIFLNLISATDNTGKNIIWARPNAQAPFFIIPWDLDGSWGRFWDGTNSNATTILSNKLFDRLLALNPNNFKGNLKRRWLALRGGVLSYSNLENVFEDSFNEIGRSDILAIENRTWNSRIHIQQEQQYIKNWTLTRLNFLDVYFSNL</sequence>
<dbReference type="EMBL" id="CACVAQ010000164">
    <property type="protein sequence ID" value="CAA6810367.1"/>
    <property type="molecule type" value="Genomic_DNA"/>
</dbReference>
<proteinExistence type="predicted"/>
<dbReference type="Pfam" id="PF08757">
    <property type="entry name" value="CotH"/>
    <property type="match status" value="1"/>
</dbReference>
<name>A0A6S6T133_9BACT</name>